<dbReference type="OMA" id="QPTHRES"/>
<dbReference type="RefSeq" id="XP_028863388.1">
    <property type="nucleotide sequence ID" value="XM_029006950.1"/>
</dbReference>
<dbReference type="GeneID" id="39870698"/>
<reference evidence="2 3" key="1">
    <citation type="submission" date="2016-06" db="EMBL/GenBank/DDBJ databases">
        <authorList>
            <consortium name="Pathogen Informatics"/>
        </authorList>
    </citation>
    <scope>NUCLEOTIDE SEQUENCE [LARGE SCALE GENOMIC DNA]</scope>
</reference>
<dbReference type="KEGG" id="pmal:PMUG01_12070900"/>
<accession>A0A1D3SQD0</accession>
<gene>
    <name evidence="2" type="primary">PmUG01_12070900</name>
    <name evidence="2" type="ORF">PMUG01_12070900</name>
</gene>
<organism evidence="2 3">
    <name type="scientific">Plasmodium malariae</name>
    <dbReference type="NCBI Taxonomy" id="5858"/>
    <lineage>
        <taxon>Eukaryota</taxon>
        <taxon>Sar</taxon>
        <taxon>Alveolata</taxon>
        <taxon>Apicomplexa</taxon>
        <taxon>Aconoidasida</taxon>
        <taxon>Haemosporida</taxon>
        <taxon>Plasmodiidae</taxon>
        <taxon>Plasmodium</taxon>
        <taxon>Plasmodium (Plasmodium)</taxon>
    </lineage>
</organism>
<proteinExistence type="predicted"/>
<dbReference type="OrthoDB" id="371976at2759"/>
<keyword evidence="3" id="KW-1185">Reference proteome</keyword>
<dbReference type="AlphaFoldDB" id="A0A1D3SQD0"/>
<evidence type="ECO:0000313" key="2">
    <source>
        <dbReference type="EMBL" id="SCO94112.1"/>
    </source>
</evidence>
<name>A0A1D3SQD0_PLAMA</name>
<dbReference type="VEuPathDB" id="PlasmoDB:PmUG01_12070900"/>
<evidence type="ECO:0000313" key="3">
    <source>
        <dbReference type="Proteomes" id="UP000219813"/>
    </source>
</evidence>
<dbReference type="EMBL" id="LT594633">
    <property type="protein sequence ID" value="SCO94112.1"/>
    <property type="molecule type" value="Genomic_DNA"/>
</dbReference>
<evidence type="ECO:0000256" key="1">
    <source>
        <dbReference type="SAM" id="MobiDB-lite"/>
    </source>
</evidence>
<dbReference type="Proteomes" id="UP000219813">
    <property type="component" value="Chromosome 12"/>
</dbReference>
<feature type="region of interest" description="Disordered" evidence="1">
    <location>
        <begin position="271"/>
        <end position="290"/>
    </location>
</feature>
<protein>
    <submittedName>
        <fullName evidence="2">Uncharacterized protein</fullName>
    </submittedName>
</protein>
<sequence length="750" mass="89283">MYEEKCVNRNEREETKKKKKIIPKNMWDVNYKDSNNNTDYVRDQRANGYFLNLKEEREKCTQKYTVKEDDFLNTDALVMAACEILWNALNPEKENCIDLFNDRIYNFLTKIGEEKFKNLILPYFIANAKSIHDLKNLLSEKKGQKYNESFASCSIKELKRITNENNLSLIVNYQEQSDLRVKTNAHGMLIIPKNVFFNFIKKIILMNDHLANSDSALFRVFLLEMLKNKDKFFINMEGNFLKKHDQGKYDNLVKENKNLLNDKDVYYRIKKGKKKKNENSDNTNSNKENPLLREDYKLVERARSLNDIIHNSIMHISKKKKNSTKEDAENLSLLKCVSLNKKKYDQIMYKKRRENYNDPLHILKEFLKKDNNTLNYNEIVNELRSCTFQPNICKYILAEADNIINKDKFCIIKEEKRYKGEIEKLFKNIHNSSITDEMHKYMLNNTQIEHANDEENRNIMKYMEMYYIQYCANKRTNTKGSLIKYYDECCQPEHRLSRHITRSATNACNSKYNVNMMKERKKSEGITTKGKNTWINELRGGYLSNCFNFSIIDKNERIDKNKQKHEQMKFARVQEFNWHKEIRLKGRRLRTKVIPNLDISNKFMRNLHSVNYTFDKFAQTVDTHKKTKYFSENDKYDDDKPNNKNIQVNYESLKFQDMHKNNNITSSSIHAGNKKIFNFKNGKHTQKKKKKSYEHKDIVEREKILNDFNKFCSFIPPPKVIAVKSDHTTLEDIEKELLSLPSSVQYLQIL</sequence>